<dbReference type="EMBL" id="MLCF01000016">
    <property type="protein sequence ID" value="OIV38679.1"/>
    <property type="molecule type" value="Genomic_DNA"/>
</dbReference>
<feature type="domain" description="PPM-type phosphatase" evidence="3">
    <location>
        <begin position="133"/>
        <end position="341"/>
    </location>
</feature>
<dbReference type="Gene3D" id="3.60.40.10">
    <property type="entry name" value="PPM-type phosphatase domain"/>
    <property type="match status" value="1"/>
</dbReference>
<dbReference type="Pfam" id="PF07228">
    <property type="entry name" value="SpoIIE"/>
    <property type="match status" value="1"/>
</dbReference>
<dbReference type="InterPro" id="IPR052016">
    <property type="entry name" value="Bact_Sigma-Reg"/>
</dbReference>
<evidence type="ECO:0000256" key="2">
    <source>
        <dbReference type="SAM" id="Phobius"/>
    </source>
</evidence>
<evidence type="ECO:0000259" key="3">
    <source>
        <dbReference type="SMART" id="SM00331"/>
    </source>
</evidence>
<evidence type="ECO:0000313" key="5">
    <source>
        <dbReference type="Proteomes" id="UP000243342"/>
    </source>
</evidence>
<dbReference type="InterPro" id="IPR036457">
    <property type="entry name" value="PPM-type-like_dom_sf"/>
</dbReference>
<keyword evidence="5" id="KW-1185">Reference proteome</keyword>
<feature type="transmembrane region" description="Helical" evidence="2">
    <location>
        <begin position="49"/>
        <end position="71"/>
    </location>
</feature>
<dbReference type="SMART" id="SM00331">
    <property type="entry name" value="PP2C_SIG"/>
    <property type="match status" value="1"/>
</dbReference>
<organism evidence="4 5">
    <name type="scientific">Mangrovactinospora gilvigrisea</name>
    <dbReference type="NCBI Taxonomy" id="1428644"/>
    <lineage>
        <taxon>Bacteria</taxon>
        <taxon>Bacillati</taxon>
        <taxon>Actinomycetota</taxon>
        <taxon>Actinomycetes</taxon>
        <taxon>Kitasatosporales</taxon>
        <taxon>Streptomycetaceae</taxon>
        <taxon>Mangrovactinospora</taxon>
    </lineage>
</organism>
<dbReference type="InterPro" id="IPR001932">
    <property type="entry name" value="PPM-type_phosphatase-like_dom"/>
</dbReference>
<keyword evidence="2" id="KW-0472">Membrane</keyword>
<dbReference type="AlphaFoldDB" id="A0A1J7BJ28"/>
<gene>
    <name evidence="4" type="ORF">BIV57_04660</name>
</gene>
<dbReference type="PANTHER" id="PTHR43156:SF2">
    <property type="entry name" value="STAGE II SPORULATION PROTEIN E"/>
    <property type="match status" value="1"/>
</dbReference>
<evidence type="ECO:0000256" key="1">
    <source>
        <dbReference type="ARBA" id="ARBA00022801"/>
    </source>
</evidence>
<dbReference type="Proteomes" id="UP000243342">
    <property type="component" value="Unassembled WGS sequence"/>
</dbReference>
<dbReference type="RefSeq" id="WP_071655369.1">
    <property type="nucleotide sequence ID" value="NZ_MLCF01000016.1"/>
</dbReference>
<name>A0A1J7BJ28_9ACTN</name>
<dbReference type="SUPFAM" id="SSF81606">
    <property type="entry name" value="PP2C-like"/>
    <property type="match status" value="1"/>
</dbReference>
<keyword evidence="2" id="KW-1133">Transmembrane helix</keyword>
<sequence>MRSERGWLLSAVSAEAVVALGTALRTAAALPELLVCGPLLAACRLRARVTALLALAAALLAAVLPGGAAAAGSPHAVLNHAVRVVLVSAVGLWAVLVARGRTAAEAALARATRIAELTQRALARPLPTEFGGLTTAMHTASATPGALIGGDLYDAVLTPAGPRLLIGDVRGHGVDAALLGAAVLGAFRRLAATEPDLVGLARELDDRIGGDLSEEDFVTLLLADFTADGVRLVNCGHPPPLRVGRRLELLEPAHPSPPLGLSPRPSLQRVGLSPEQRLLLYTDGLTEARDDRGAGFPLDHRVRSALSAPSVGQALDGLVELLRGHASGRTHDDLTLILVQPTADLMAAPMYDDRVWGTIERGCE</sequence>
<dbReference type="PANTHER" id="PTHR43156">
    <property type="entry name" value="STAGE II SPORULATION PROTEIN E-RELATED"/>
    <property type="match status" value="1"/>
</dbReference>
<keyword evidence="1" id="KW-0378">Hydrolase</keyword>
<accession>A0A1J7BJ28</accession>
<dbReference type="OrthoDB" id="3210173at2"/>
<feature type="transmembrane region" description="Helical" evidence="2">
    <location>
        <begin position="6"/>
        <end position="28"/>
    </location>
</feature>
<dbReference type="GO" id="GO:0016791">
    <property type="term" value="F:phosphatase activity"/>
    <property type="evidence" value="ECO:0007669"/>
    <property type="project" value="TreeGrafter"/>
</dbReference>
<comment type="caution">
    <text evidence="4">The sequence shown here is derived from an EMBL/GenBank/DDBJ whole genome shotgun (WGS) entry which is preliminary data.</text>
</comment>
<protein>
    <recommendedName>
        <fullName evidence="3">PPM-type phosphatase domain-containing protein</fullName>
    </recommendedName>
</protein>
<dbReference type="STRING" id="1428644.BIV57_04660"/>
<evidence type="ECO:0000313" key="4">
    <source>
        <dbReference type="EMBL" id="OIV38679.1"/>
    </source>
</evidence>
<feature type="transmembrane region" description="Helical" evidence="2">
    <location>
        <begin position="77"/>
        <end position="98"/>
    </location>
</feature>
<keyword evidence="2" id="KW-0812">Transmembrane</keyword>
<reference evidence="4 5" key="1">
    <citation type="submission" date="2016-10" db="EMBL/GenBank/DDBJ databases">
        <title>Genome sequence of Streptomyces gilvigriseus MUSC 26.</title>
        <authorList>
            <person name="Lee L.-H."/>
            <person name="Ser H.-L."/>
        </authorList>
    </citation>
    <scope>NUCLEOTIDE SEQUENCE [LARGE SCALE GENOMIC DNA]</scope>
    <source>
        <strain evidence="4 5">MUSC 26</strain>
    </source>
</reference>
<proteinExistence type="predicted"/>